<keyword evidence="1" id="KW-0614">Plasmid</keyword>
<dbReference type="EMBL" id="AP011530">
    <property type="protein sequence ID" value="BAI81798.1"/>
    <property type="molecule type" value="Genomic_DNA"/>
</dbReference>
<dbReference type="OrthoDB" id="4330189at2"/>
<reference evidence="1 2" key="1">
    <citation type="journal article" date="2010" name="DNA Res.">
        <title>Bacterial lifestyle in a deep-sea hydrothermal vent chimney revealed by the genome sequence of the thermophilic bacterium Deferribacter desulfuricans SSM1.</title>
        <authorList>
            <person name="Takaki Y."/>
            <person name="Shimamura S."/>
            <person name="Nakagawa S."/>
            <person name="Fukuhara Y."/>
            <person name="Horikawa H."/>
            <person name="Ankai A."/>
            <person name="Harada T."/>
            <person name="Hosoyama A."/>
            <person name="Oguchi A."/>
            <person name="Fukui S."/>
            <person name="Fujita N."/>
            <person name="Takami H."/>
            <person name="Takai K."/>
        </authorList>
    </citation>
    <scope>NUCLEOTIDE SEQUENCE [LARGE SCALE GENOMIC DNA]</scope>
    <source>
        <strain evidence="2">DSM 14783 / JCM 11476 / NBRC 101012 / SSM1</strain>
        <plasmid evidence="2">Plasmid megaplasmid pDF308</plasmid>
    </source>
</reference>
<geneLocation type="plasmid" evidence="1 2">
    <name>megaplasmid pDF308</name>
</geneLocation>
<protein>
    <submittedName>
        <fullName evidence="1">Uncharacterized protein</fullName>
    </submittedName>
</protein>
<dbReference type="AlphaFoldDB" id="D3PF06"/>
<dbReference type="HOGENOM" id="CLU_2478157_0_0_0"/>
<dbReference type="Proteomes" id="UP000001520">
    <property type="component" value="Plasmid megaplasmid pDF308"/>
</dbReference>
<dbReference type="KEGG" id="ddf:DEFDS_P178"/>
<evidence type="ECO:0000313" key="1">
    <source>
        <dbReference type="EMBL" id="BAI81798.1"/>
    </source>
</evidence>
<organism evidence="1 2">
    <name type="scientific">Deferribacter desulfuricans (strain DSM 14783 / JCM 11476 / NBRC 101012 / SSM1)</name>
    <dbReference type="NCBI Taxonomy" id="639282"/>
    <lineage>
        <taxon>Bacteria</taxon>
        <taxon>Pseudomonadati</taxon>
        <taxon>Deferribacterota</taxon>
        <taxon>Deferribacteres</taxon>
        <taxon>Deferribacterales</taxon>
        <taxon>Deferribacteraceae</taxon>
        <taxon>Deferribacter</taxon>
    </lineage>
</organism>
<proteinExistence type="predicted"/>
<dbReference type="RefSeq" id="WP_013009014.1">
    <property type="nucleotide sequence ID" value="NC_013940.1"/>
</dbReference>
<accession>D3PF06</accession>
<keyword evidence="2" id="KW-1185">Reference proteome</keyword>
<sequence>MARTVMQEIEYQKINKENYLTYDELANILKVSKYTLRNWVSECRFKAGRDYIKLGPHKKSILLFKKDILKRVNKIILSWEKKRSNKK</sequence>
<evidence type="ECO:0000313" key="2">
    <source>
        <dbReference type="Proteomes" id="UP000001520"/>
    </source>
</evidence>
<name>D3PF06_DEFDS</name>
<gene>
    <name evidence="1" type="ordered locus">DEFDS_P178</name>
</gene>